<protein>
    <submittedName>
        <fullName evidence="2">Propanediol dehydratase small subunit</fullName>
    </submittedName>
</protein>
<dbReference type="RefSeq" id="WP_230366812.1">
    <property type="nucleotide sequence ID" value="NZ_JAJALK010000007.1"/>
</dbReference>
<dbReference type="Proteomes" id="UP001223420">
    <property type="component" value="Unassembled WGS sequence"/>
</dbReference>
<comment type="caution">
    <text evidence="2">The sequence shown here is derived from an EMBL/GenBank/DDBJ whole genome shotgun (WGS) entry which is preliminary data.</text>
</comment>
<evidence type="ECO:0000256" key="1">
    <source>
        <dbReference type="SAM" id="MobiDB-lite"/>
    </source>
</evidence>
<name>A0AAJ1WVY5_9HYPH</name>
<dbReference type="EMBL" id="JAUSWL010000007">
    <property type="protein sequence ID" value="MDQ0545099.1"/>
    <property type="molecule type" value="Genomic_DNA"/>
</dbReference>
<evidence type="ECO:0000313" key="2">
    <source>
        <dbReference type="EMBL" id="MDQ0545099.1"/>
    </source>
</evidence>
<feature type="region of interest" description="Disordered" evidence="1">
    <location>
        <begin position="48"/>
        <end position="72"/>
    </location>
</feature>
<dbReference type="AlphaFoldDB" id="A0AAJ1WVY5"/>
<accession>A0AAJ1WVY5</accession>
<sequence>MLYDEVARLAEEAFRLNARIAQNAMLLTVAMNYAWTASRRQEVQGIGSAIQNSAQRPVRSSRPKRRGASTDVAARGLRAL</sequence>
<proteinExistence type="predicted"/>
<organism evidence="2 3">
    <name type="scientific">Methylobacterium brachiatum</name>
    <dbReference type="NCBI Taxonomy" id="269660"/>
    <lineage>
        <taxon>Bacteria</taxon>
        <taxon>Pseudomonadati</taxon>
        <taxon>Pseudomonadota</taxon>
        <taxon>Alphaproteobacteria</taxon>
        <taxon>Hyphomicrobiales</taxon>
        <taxon>Methylobacteriaceae</taxon>
        <taxon>Methylobacterium</taxon>
    </lineage>
</organism>
<gene>
    <name evidence="2" type="ORF">QO001_004037</name>
</gene>
<evidence type="ECO:0000313" key="3">
    <source>
        <dbReference type="Proteomes" id="UP001223420"/>
    </source>
</evidence>
<reference evidence="2" key="1">
    <citation type="submission" date="2023-07" db="EMBL/GenBank/DDBJ databases">
        <title>Genomic Encyclopedia of Type Strains, Phase IV (KMG-IV): sequencing the most valuable type-strain genomes for metagenomic binning, comparative biology and taxonomic classification.</title>
        <authorList>
            <person name="Goeker M."/>
        </authorList>
    </citation>
    <scope>NUCLEOTIDE SEQUENCE</scope>
    <source>
        <strain evidence="2">DSM 19569</strain>
    </source>
</reference>